<proteinExistence type="predicted"/>
<gene>
    <name evidence="2" type="ORF">INT47_002170</name>
</gene>
<evidence type="ECO:0000256" key="1">
    <source>
        <dbReference type="SAM" id="SignalP"/>
    </source>
</evidence>
<dbReference type="Proteomes" id="UP000603453">
    <property type="component" value="Unassembled WGS sequence"/>
</dbReference>
<protein>
    <submittedName>
        <fullName evidence="2">Uncharacterized protein</fullName>
    </submittedName>
</protein>
<keyword evidence="3" id="KW-1185">Reference proteome</keyword>
<keyword evidence="1" id="KW-0732">Signal</keyword>
<name>A0A8H7R610_9FUNG</name>
<accession>A0A8H7R610</accession>
<comment type="caution">
    <text evidence="2">The sequence shown here is derived from an EMBL/GenBank/DDBJ whole genome shotgun (WGS) entry which is preliminary data.</text>
</comment>
<feature type="signal peptide" evidence="1">
    <location>
        <begin position="1"/>
        <end position="20"/>
    </location>
</feature>
<sequence>MKFTILSAAGILAAISQASAVTVVTPWASSPDWVSGGHGNITWTTTAADAGLKCDIYMLNGNVQNSNIVAQVTDPATPVDCSAGKFDIYPLGDFATGQYSIRIGQAATSTWVYSALFNFKGNGTSSPISIVASPSAVANGTAAAVPAVSGAAASASGKAPTATAAVSGGAKNSTSSSAAASASASTVSGAESSMNMNSAAIALGAIAAIALAL</sequence>
<feature type="chain" id="PRO_5034053944" evidence="1">
    <location>
        <begin position="21"/>
        <end position="213"/>
    </location>
</feature>
<reference evidence="2" key="1">
    <citation type="submission" date="2020-12" db="EMBL/GenBank/DDBJ databases">
        <title>Metabolic potential, ecology and presence of endohyphal bacteria is reflected in genomic diversity of Mucoromycotina.</title>
        <authorList>
            <person name="Muszewska A."/>
            <person name="Okrasinska A."/>
            <person name="Steczkiewicz K."/>
            <person name="Drgas O."/>
            <person name="Orlowska M."/>
            <person name="Perlinska-Lenart U."/>
            <person name="Aleksandrzak-Piekarczyk T."/>
            <person name="Szatraj K."/>
            <person name="Zielenkiewicz U."/>
            <person name="Pilsyk S."/>
            <person name="Malc E."/>
            <person name="Mieczkowski P."/>
            <person name="Kruszewska J.S."/>
            <person name="Biernat P."/>
            <person name="Pawlowska J."/>
        </authorList>
    </citation>
    <scope>NUCLEOTIDE SEQUENCE</scope>
    <source>
        <strain evidence="2">WA0000017839</strain>
    </source>
</reference>
<evidence type="ECO:0000313" key="3">
    <source>
        <dbReference type="Proteomes" id="UP000603453"/>
    </source>
</evidence>
<dbReference type="OrthoDB" id="5564519at2759"/>
<evidence type="ECO:0000313" key="2">
    <source>
        <dbReference type="EMBL" id="KAG2205076.1"/>
    </source>
</evidence>
<dbReference type="AlphaFoldDB" id="A0A8H7R610"/>
<organism evidence="2 3">
    <name type="scientific">Mucor saturninus</name>
    <dbReference type="NCBI Taxonomy" id="64648"/>
    <lineage>
        <taxon>Eukaryota</taxon>
        <taxon>Fungi</taxon>
        <taxon>Fungi incertae sedis</taxon>
        <taxon>Mucoromycota</taxon>
        <taxon>Mucoromycotina</taxon>
        <taxon>Mucoromycetes</taxon>
        <taxon>Mucorales</taxon>
        <taxon>Mucorineae</taxon>
        <taxon>Mucoraceae</taxon>
        <taxon>Mucor</taxon>
    </lineage>
</organism>
<dbReference type="EMBL" id="JAEPRD010000039">
    <property type="protein sequence ID" value="KAG2205076.1"/>
    <property type="molecule type" value="Genomic_DNA"/>
</dbReference>